<dbReference type="EMBL" id="JAVRHP010000380">
    <property type="protein sequence ID" value="MDT0652048.1"/>
    <property type="molecule type" value="Genomic_DNA"/>
</dbReference>
<evidence type="ECO:0000313" key="3">
    <source>
        <dbReference type="Proteomes" id="UP001248819"/>
    </source>
</evidence>
<keyword evidence="1" id="KW-0472">Membrane</keyword>
<evidence type="ECO:0000256" key="1">
    <source>
        <dbReference type="SAM" id="Phobius"/>
    </source>
</evidence>
<sequence length="67" mass="7660">FLMLALGICGVQDNQWIPALLFLGCPLLLVNTLMYVFLHTDQDNKKIDKRYQVGFATTKGKFKLENI</sequence>
<gene>
    <name evidence="2" type="ORF">RM529_18055</name>
</gene>
<feature type="transmembrane region" description="Helical" evidence="1">
    <location>
        <begin position="16"/>
        <end position="38"/>
    </location>
</feature>
<accession>A0ABU3D0L8</accession>
<feature type="non-terminal residue" evidence="2">
    <location>
        <position position="67"/>
    </location>
</feature>
<dbReference type="Proteomes" id="UP001248819">
    <property type="component" value="Unassembled WGS sequence"/>
</dbReference>
<protein>
    <submittedName>
        <fullName evidence="2">Type IV secretory system conjugative DNA transfer family protein</fullName>
    </submittedName>
</protein>
<reference evidence="2 3" key="1">
    <citation type="submission" date="2023-09" db="EMBL/GenBank/DDBJ databases">
        <authorList>
            <person name="Rey-Velasco X."/>
        </authorList>
    </citation>
    <scope>NUCLEOTIDE SEQUENCE [LARGE SCALE GENOMIC DNA]</scope>
    <source>
        <strain evidence="2 3">F297</strain>
    </source>
</reference>
<feature type="non-terminal residue" evidence="2">
    <location>
        <position position="1"/>
    </location>
</feature>
<comment type="caution">
    <text evidence="2">The sequence shown here is derived from an EMBL/GenBank/DDBJ whole genome shotgun (WGS) entry which is preliminary data.</text>
</comment>
<organism evidence="2 3">
    <name type="scientific">Autumnicola edwardsiae</name>
    <dbReference type="NCBI Taxonomy" id="3075594"/>
    <lineage>
        <taxon>Bacteria</taxon>
        <taxon>Pseudomonadati</taxon>
        <taxon>Bacteroidota</taxon>
        <taxon>Flavobacteriia</taxon>
        <taxon>Flavobacteriales</taxon>
        <taxon>Flavobacteriaceae</taxon>
        <taxon>Autumnicola</taxon>
    </lineage>
</organism>
<name>A0ABU3D0L8_9FLAO</name>
<proteinExistence type="predicted"/>
<keyword evidence="3" id="KW-1185">Reference proteome</keyword>
<keyword evidence="1" id="KW-0812">Transmembrane</keyword>
<evidence type="ECO:0000313" key="2">
    <source>
        <dbReference type="EMBL" id="MDT0652048.1"/>
    </source>
</evidence>
<keyword evidence="1" id="KW-1133">Transmembrane helix</keyword>